<dbReference type="EMBL" id="LR746277">
    <property type="protein sequence ID" value="CAA7408062.1"/>
    <property type="molecule type" value="Genomic_DNA"/>
</dbReference>
<proteinExistence type="predicted"/>
<evidence type="ECO:0000313" key="1">
    <source>
        <dbReference type="EMBL" id="CAA2631719.1"/>
    </source>
</evidence>
<sequence length="29" mass="3226">MAVSNCSQWDRSSCLTHMASLQDSINSPR</sequence>
<gene>
    <name evidence="1" type="ORF">SI7747_14017367</name>
    <name evidence="2" type="ORF">SI8410_14018740</name>
</gene>
<name>A0A7I8LE21_SPIIN</name>
<protein>
    <submittedName>
        <fullName evidence="2">Uncharacterized protein</fullName>
    </submittedName>
</protein>
<accession>A0A7I8LE21</accession>
<dbReference type="Proteomes" id="UP000663760">
    <property type="component" value="Chromosome 14"/>
</dbReference>
<keyword evidence="3" id="KW-1185">Reference proteome</keyword>
<dbReference type="EMBL" id="LR743601">
    <property type="protein sequence ID" value="CAA2631719.1"/>
    <property type="molecule type" value="Genomic_DNA"/>
</dbReference>
<organism evidence="2 3">
    <name type="scientific">Spirodela intermedia</name>
    <name type="common">Intermediate duckweed</name>
    <dbReference type="NCBI Taxonomy" id="51605"/>
    <lineage>
        <taxon>Eukaryota</taxon>
        <taxon>Viridiplantae</taxon>
        <taxon>Streptophyta</taxon>
        <taxon>Embryophyta</taxon>
        <taxon>Tracheophyta</taxon>
        <taxon>Spermatophyta</taxon>
        <taxon>Magnoliopsida</taxon>
        <taxon>Liliopsida</taxon>
        <taxon>Araceae</taxon>
        <taxon>Lemnoideae</taxon>
        <taxon>Spirodela</taxon>
    </lineage>
</organism>
<evidence type="ECO:0000313" key="2">
    <source>
        <dbReference type="EMBL" id="CAA7408062.1"/>
    </source>
</evidence>
<dbReference type="AlphaFoldDB" id="A0A7I8LE21"/>
<evidence type="ECO:0000313" key="3">
    <source>
        <dbReference type="Proteomes" id="UP000663760"/>
    </source>
</evidence>
<reference evidence="2" key="1">
    <citation type="submission" date="2020-02" db="EMBL/GenBank/DDBJ databases">
        <authorList>
            <person name="Scholz U."/>
            <person name="Mascher M."/>
            <person name="Fiebig A."/>
        </authorList>
    </citation>
    <scope>NUCLEOTIDE SEQUENCE</scope>
</reference>